<evidence type="ECO:0000256" key="4">
    <source>
        <dbReference type="RuleBase" id="RU365011"/>
    </source>
</evidence>
<dbReference type="SUPFAM" id="SSF53474">
    <property type="entry name" value="alpha/beta-Hydrolases"/>
    <property type="match status" value="1"/>
</dbReference>
<dbReference type="Proteomes" id="UP000007796">
    <property type="component" value="Unassembled WGS sequence"/>
</dbReference>
<evidence type="ECO:0000313" key="9">
    <source>
        <dbReference type="EMBL" id="EFW99551.1"/>
    </source>
</evidence>
<dbReference type="EMBL" id="GL629990">
    <property type="protein sequence ID" value="EFW99551.1"/>
    <property type="molecule type" value="Genomic_DNA"/>
</dbReference>
<evidence type="ECO:0000256" key="1">
    <source>
        <dbReference type="ARBA" id="ARBA00003496"/>
    </source>
</evidence>
<dbReference type="RefSeq" id="XP_014169034.1">
    <property type="nucleotide sequence ID" value="XM_014313559.1"/>
</dbReference>
<keyword evidence="4" id="KW-0378">Hydrolase</keyword>
<dbReference type="InterPro" id="IPR056884">
    <property type="entry name" value="NPHP3-like_N"/>
</dbReference>
<keyword evidence="3" id="KW-0677">Repeat</keyword>
<keyword evidence="10" id="KW-1185">Reference proteome</keyword>
<feature type="domain" description="Nephrocystin 3-like N-terminal" evidence="8">
    <location>
        <begin position="349"/>
        <end position="415"/>
    </location>
</feature>
<dbReference type="PANTHER" id="PTHR37988:SF1">
    <property type="entry name" value="UPF0592 MEMBRANE PROTEIN C7D4.03C"/>
    <property type="match status" value="1"/>
</dbReference>
<dbReference type="InterPro" id="IPR013887">
    <property type="entry name" value="UPF0592"/>
</dbReference>
<feature type="domain" description="GPI inositol-deacylase winged helix" evidence="7">
    <location>
        <begin position="492"/>
        <end position="572"/>
    </location>
</feature>
<dbReference type="Pfam" id="PF24883">
    <property type="entry name" value="NPHP3_N"/>
    <property type="match status" value="1"/>
</dbReference>
<keyword evidence="4" id="KW-0256">Endoplasmic reticulum</keyword>
<feature type="compositionally biased region" description="Low complexity" evidence="5">
    <location>
        <begin position="2864"/>
        <end position="2881"/>
    </location>
</feature>
<dbReference type="GO" id="GO:0016788">
    <property type="term" value="F:hydrolase activity, acting on ester bonds"/>
    <property type="evidence" value="ECO:0007669"/>
    <property type="project" value="InterPro"/>
</dbReference>
<dbReference type="InterPro" id="IPR001680">
    <property type="entry name" value="WD40_rpt"/>
</dbReference>
<dbReference type="InterPro" id="IPR015943">
    <property type="entry name" value="WD40/YVTN_repeat-like_dom_sf"/>
</dbReference>
<feature type="region of interest" description="Disordered" evidence="5">
    <location>
        <begin position="1842"/>
        <end position="1903"/>
    </location>
</feature>
<feature type="compositionally biased region" description="Polar residues" evidence="5">
    <location>
        <begin position="2981"/>
        <end position="2998"/>
    </location>
</feature>
<protein>
    <recommendedName>
        <fullName evidence="2 4">GPI inositol-deacylase</fullName>
        <ecNumber evidence="4">3.1.-.-</ecNumber>
    </recommendedName>
</protein>
<feature type="compositionally biased region" description="Low complexity" evidence="5">
    <location>
        <begin position="3005"/>
        <end position="3019"/>
    </location>
</feature>
<dbReference type="InterPro" id="IPR029058">
    <property type="entry name" value="AB_hydrolase_fold"/>
</dbReference>
<dbReference type="eggNOG" id="KOG2029">
    <property type="taxonomic scope" value="Eukaryota"/>
</dbReference>
<feature type="region of interest" description="Disordered" evidence="5">
    <location>
        <begin position="2834"/>
        <end position="2881"/>
    </location>
</feature>
<feature type="region of interest" description="Disordered" evidence="5">
    <location>
        <begin position="2179"/>
        <end position="2204"/>
    </location>
</feature>
<feature type="region of interest" description="Disordered" evidence="5">
    <location>
        <begin position="2980"/>
        <end position="3045"/>
    </location>
</feature>
<gene>
    <name evidence="9" type="ORF">CMQ_7919</name>
</gene>
<evidence type="ECO:0000256" key="3">
    <source>
        <dbReference type="ARBA" id="ARBA00022737"/>
    </source>
</evidence>
<dbReference type="OrthoDB" id="296767at2759"/>
<sequence>MGETAEPKHSRPSSSKRSYLSRKFARQVQDAADGSKGPLGLHCVYSPKDAIVDLIFVHGLNGGSYSTWRNGSHQENFWPQKWLPQDEAFSDVRIHTFGYASSWGTESVLNIHDFAMSLLAAIEDSPEMGYDSQAPTRFIFIAHSMGGLVVKEAFIIGHRDPQFKHIVDRVSTILFLATPHRGASLAQTLARLGTILPGQRPFVGSLVPRSERLQFINEEFPRLCGDLKLVSFFETRPMNFITNLIVDKESAVMNVPNERRTPLNANHRNVAKYTSTNDPTYITVRNTLAKLVSPHRNPTRGWKNGLNQEDTRVLSTLLSLTGEPDDIIMQDQQRLPVYASIKNVAAGLDDDRIDTVNPNPVWRRLYLSGILQARINKPQFWVIDAMDECKESIDMMSFLSRIQEYWPVSVLITCRDPVDRHRGNMITLPDIESYTIEDKDNEQDIAISGGCFLWASLICSSLQKVASEKEAKAVMESVPSDMDALYSRIFNDMSASSLGKDCARAVIIWTAYALRPLTTTEMKEPIEIDLQGSIILVADTIKRSCGQIVYVDSQEKVRFVHSTVKEYITAETTSHSVLHWIEFSAEHGNLRTVYQAGKTIISMMARRAQQPPPTSLASRPFSMLEKWGDDLVHLATRFARRLKDNPQAIHHLIPPFCPPSSVIRQQFAKLNRVSVHGISAREWDDCLTTITYDPGAKPNAIAAGSGLFAVGMMTPAGKVIVYDEVIFQEVHVLMHGEPVFRLALSKNGDLLVSAGSRSVRIWALKDGKPLQHIHISSLCLALGFAEDDSILWVATKQNQIYEWDVTKGCLIDVSTWTKDLKDSMQSRTPTMTSFLFPKNVLCVIYRGEKLLLWDFKLGEIYDIYGKESAVSLSEDRAIDARAISLSYTDTNGSRIAVTYTDGDLVLHDMDEGKPTRVARRMNAMALASSPDGRTLAGVDSEGNFTLFELETLQVLYRVRFTTQMLPKCMTFSADSERFIEISGNQCRVWEPIVLLRPDASEINSDTLSVSSGPQEIEFQPNFGVSITAMVCCRSASVVFCAMEDGSVHVYDISVEPRGEKLFTQTTACTIHLLYLDEMDEGSPMILASGDESGRTMVWPVSRRSPHSQTGWTVSAEPLIDAKASALGVLRQVLVSRNHDMLLTCTDQYDTLWPVPKQGEGIWVAQEMGVSSHPSWLQHPLKPELLICVSASQLRVCRWSDLSVVRSIDITLNGTFHQLAPLHHQKYFATVSECKSPSSTSQTKRPCFIQLWDFNGLEGSVNRMEPVCEIDGTGTNADFVIGAFESRMVLSSDDYWISSVKLGISMADLPCTRHFFVPDDWANAYFKLVMGIGSNGEILVAKQSELIVIKGGLKTTEQGKAFFPPRGNNMEKWCLMSEAGEWHKAFLPDIGMFRTSLVEIDTGHDHTTYLASFGFCLHSAQSSLSSLWANFRSSRRSTQAETSCQHTVADWPAMCLCVPAQMALSAQRHIPGHASPVSRVRWPSLFGQTAAVACLLSPSSSPSPASLVFFSSRTTVSGLSRARSLASDLPPLSFSWFIVPFKQTHNETLLRPPQQEPELHCSKTPGPLSTTRYFIPGHEMSGSTRSMAPAVESSHSTHFPRSHSTPNLLLLGSPAKQPLPHHTSGSTATTSAPVPSSPLSSSTYANFPDKGLPSLPAFDVPSFDFGLDFNTELGASLRGDQNKAIPDNPTAVDAARKVWQDFLIKDDIDGATETDRATIACASVLNSDRSSGDIYASTAGARVSATATIPSRTREALPSITKTGKPTRAVEAEARRKRSLIDRPRSWIHSSRSTPNLRNSLENDQGFRQAAVAVPVAAARGTDRYVGAVDAAALSTLDKAVTTGEPMGERSRTMSSSFADFARRPWISRSPSPSPPTKSTPTQKKTPAKKADDGDDSNGFRGKLSLKRLVPTVAVVENISEKGSAKPAGSSESPNKRRGSGSGAGSSSGSDASDATIGPADATAGANGGIVTTASSHRPFSRASEYLTRMRQRPQSMFVRSDVGSPGFTASINNDRDEEDGDVGTDRGPPLINLPLDFLADGSATAPGRSSMQTAESSGSSTHGSSANDSAVLPASEAESLTTADTSRHTSPMAQQPASRDPLWMAFKDLEAAFFKFLSKPSTAQRMGLVRTALTPFLRRYALDSSNKDLNLLSPEDVERRTSILNRWWTALLEMLDSPRQWDGGNNRQTGNQTHSQSSSGAVHFPTTTTTVTSSIYPLSGVDRPAVLDAVSMIMLRPEWRLLTTVFQPLADRPPSDPVRARANTDDMPPTEDGSFLVEESAEHNIRTTFINNLMAQLAFVVERMSMRQVPHSIVNFSGRACAYAFFFVPGVADILVRLWGLDRRIDLVRRSADAFGLPRRSRGESEDLIALFPPCLGPLGWQSVSAIHTRLRRPPKMNLLLSTSATCSRIPWFAPHWLARWRGVDTDLFFIFSKYYYILADDFMPAVLHLPLVEQARAPAYVLLHAQLLHILDNTIHRQAAVEAAIMMAAPPLVDGASAGSASGTADAFAPPFLVQPTHNLLRDMGENRVIALLNDLLSTGESLAGARNTYSQSLMTLLKAAAGRTSQYDHNACYMLCDFLQEIFQVFDGYYGYSNDDGGAITPPPVDLVDWAFWQDVCKMMLNSNNTMSEIRVLSFLYTVWDIITTDDGRREELCLGWLLTEDVFSKFFNNWSPMVRAYYMRLLCWRICRDSGSSNELDIKIYLLVSQRLKTVWSHYLWLKQKAEKEATLPPSTAPALPQPGRRFMIVRTEVNGPQLGLMVNGSRGQGRGSTSAAAIGFDTLASPYSGFDGIIEIRDGTSGSRPNSSASDDKKGDGSSTKKKWSLLGKVLNLASGRSDTTEEQPDKPRRERSFAGTMSLLPPSKSGRLGSASSDSGSSTGSAPVFDSAQFVFKFMLHNIPWQGQSGGPMGSPGAVILPPVYRDRVLTRPRLPAPAQVRVSSRLALAGRLSGSVPPVPAGSPPMTRQISEAVTGGLVNEAKNANPTASIPSDDSSSGGTRPRGDSWVSTSSRASSPAASGGELDAYSRSNSLEEEFDRDRERERAVVQPAEPIGCTTLLRAKYSGKALAEWSLVVNECNSFVDRRRDEGVSALKDVEVPCLGIEGLRRLN</sequence>
<dbReference type="EC" id="3.1.-.-" evidence="4"/>
<proteinExistence type="inferred from homology"/>
<feature type="domain" description="GPI inositol-deacylase PGAP1-like alpha/beta" evidence="6">
    <location>
        <begin position="54"/>
        <end position="185"/>
    </location>
</feature>
<dbReference type="Pfam" id="PF08578">
    <property type="entry name" value="DUF1765"/>
    <property type="match status" value="1"/>
</dbReference>
<evidence type="ECO:0000313" key="10">
    <source>
        <dbReference type="Proteomes" id="UP000007796"/>
    </source>
</evidence>
<dbReference type="Pfam" id="PF07819">
    <property type="entry name" value="PGAP1"/>
    <property type="match status" value="1"/>
</dbReference>
<feature type="compositionally biased region" description="Polar residues" evidence="5">
    <location>
        <begin position="2183"/>
        <end position="2200"/>
    </location>
</feature>
<feature type="region of interest" description="Disordered" evidence="5">
    <location>
        <begin position="1995"/>
        <end position="2098"/>
    </location>
</feature>
<dbReference type="InterPro" id="IPR054471">
    <property type="entry name" value="GPIID_WHD"/>
</dbReference>
<evidence type="ECO:0000259" key="8">
    <source>
        <dbReference type="Pfam" id="PF24883"/>
    </source>
</evidence>
<comment type="subcellular location">
    <subcellularLocation>
        <location evidence="4">Endoplasmic reticulum membrane</location>
    </subcellularLocation>
</comment>
<feature type="compositionally biased region" description="Basic and acidic residues" evidence="5">
    <location>
        <begin position="2844"/>
        <end position="2853"/>
    </location>
</feature>
<dbReference type="PANTHER" id="PTHR37988">
    <property type="entry name" value="UPF0592 MEMBRANE PROTEIN C7D4.03C"/>
    <property type="match status" value="1"/>
</dbReference>
<dbReference type="SUPFAM" id="SSF50978">
    <property type="entry name" value="WD40 repeat-like"/>
    <property type="match status" value="2"/>
</dbReference>
<feature type="region of interest" description="Disordered" evidence="5">
    <location>
        <begin position="1578"/>
        <end position="1640"/>
    </location>
</feature>
<dbReference type="GO" id="GO:0005789">
    <property type="term" value="C:endoplasmic reticulum membrane"/>
    <property type="evidence" value="ECO:0007669"/>
    <property type="project" value="UniProtKB-SubCell"/>
</dbReference>
<feature type="region of interest" description="Disordered" evidence="5">
    <location>
        <begin position="2795"/>
        <end position="2821"/>
    </location>
</feature>
<dbReference type="Gene3D" id="2.130.10.10">
    <property type="entry name" value="YVTN repeat-like/Quinoprotein amine dehydrogenase"/>
    <property type="match status" value="2"/>
</dbReference>
<dbReference type="InterPro" id="IPR036322">
    <property type="entry name" value="WD40_repeat_dom_sf"/>
</dbReference>
<keyword evidence="4" id="KW-0472">Membrane</keyword>
<organism evidence="10">
    <name type="scientific">Grosmannia clavigera (strain kw1407 / UAMH 11150)</name>
    <name type="common">Blue stain fungus</name>
    <name type="synonym">Graphiocladiella clavigera</name>
    <dbReference type="NCBI Taxonomy" id="655863"/>
    <lineage>
        <taxon>Eukaryota</taxon>
        <taxon>Fungi</taxon>
        <taxon>Dikarya</taxon>
        <taxon>Ascomycota</taxon>
        <taxon>Pezizomycotina</taxon>
        <taxon>Sordariomycetes</taxon>
        <taxon>Sordariomycetidae</taxon>
        <taxon>Ophiostomatales</taxon>
        <taxon>Ophiostomataceae</taxon>
        <taxon>Leptographium</taxon>
    </lineage>
</organism>
<dbReference type="InterPro" id="IPR012908">
    <property type="entry name" value="PGAP1-ab_dom-like"/>
</dbReference>
<dbReference type="GO" id="GO:0015031">
    <property type="term" value="P:protein transport"/>
    <property type="evidence" value="ECO:0007669"/>
    <property type="project" value="UniProtKB-KW"/>
</dbReference>
<evidence type="ECO:0000259" key="6">
    <source>
        <dbReference type="Pfam" id="PF07819"/>
    </source>
</evidence>
<comment type="function">
    <text evidence="1 4">Involved in inositol deacylation of GPI-anchored proteins which plays important roles in the quality control and ER-associated degradation of GPI-anchored proteins.</text>
</comment>
<evidence type="ECO:0000259" key="7">
    <source>
        <dbReference type="Pfam" id="PF22939"/>
    </source>
</evidence>
<dbReference type="GeneID" id="25981516"/>
<evidence type="ECO:0000256" key="5">
    <source>
        <dbReference type="SAM" id="MobiDB-lite"/>
    </source>
</evidence>
<dbReference type="Gene3D" id="3.40.50.1820">
    <property type="entry name" value="alpha/beta hydrolase"/>
    <property type="match status" value="1"/>
</dbReference>
<name>F0XSE9_GROCL</name>
<feature type="region of interest" description="Disordered" evidence="5">
    <location>
        <begin position="1919"/>
        <end position="1978"/>
    </location>
</feature>
<feature type="compositionally biased region" description="Polar residues" evidence="5">
    <location>
        <begin position="1592"/>
        <end position="1606"/>
    </location>
</feature>
<dbReference type="InParanoid" id="F0XSE9"/>
<feature type="compositionally biased region" description="Low complexity" evidence="5">
    <location>
        <begin position="1622"/>
        <end position="1640"/>
    </location>
</feature>
<evidence type="ECO:0000256" key="2">
    <source>
        <dbReference type="ARBA" id="ARBA00015856"/>
    </source>
</evidence>
<keyword evidence="4" id="KW-0813">Transport</keyword>
<reference evidence="9 10" key="1">
    <citation type="journal article" date="2011" name="Proc. Natl. Acad. Sci. U.S.A.">
        <title>Genome and transcriptome analyses of the mountain pine beetle-fungal symbiont Grosmannia clavigera, a lodgepole pine pathogen.</title>
        <authorList>
            <person name="DiGuistini S."/>
            <person name="Wang Y."/>
            <person name="Liao N.Y."/>
            <person name="Taylor G."/>
            <person name="Tanguay P."/>
            <person name="Feau N."/>
            <person name="Henrissat B."/>
            <person name="Chan S.K."/>
            <person name="Hesse-Orce U."/>
            <person name="Alamouti S.M."/>
            <person name="Tsui C.K.M."/>
            <person name="Docking R.T."/>
            <person name="Levasseur A."/>
            <person name="Haridas S."/>
            <person name="Robertson G."/>
            <person name="Birol I."/>
            <person name="Holt R.A."/>
            <person name="Marra M.A."/>
            <person name="Hamelin R.C."/>
            <person name="Hirst M."/>
            <person name="Jones S.J.M."/>
            <person name="Bohlmann J."/>
            <person name="Breuil C."/>
        </authorList>
    </citation>
    <scope>NUCLEOTIDE SEQUENCE [LARGE SCALE GENOMIC DNA]</scope>
    <source>
        <strain evidence="10">kw1407 / UAMH 11150</strain>
    </source>
</reference>
<feature type="compositionally biased region" description="Polar residues" evidence="5">
    <location>
        <begin position="2078"/>
        <end position="2097"/>
    </location>
</feature>
<feature type="compositionally biased region" description="Low complexity" evidence="5">
    <location>
        <begin position="2056"/>
        <end position="2065"/>
    </location>
</feature>
<dbReference type="HOGENOM" id="CLU_225762_0_0_1"/>
<dbReference type="SMART" id="SM00320">
    <property type="entry name" value="WD40"/>
    <property type="match status" value="5"/>
</dbReference>
<dbReference type="Pfam" id="PF22939">
    <property type="entry name" value="WHD_GPIID"/>
    <property type="match status" value="1"/>
</dbReference>
<keyword evidence="4" id="KW-0653">Protein transport</keyword>
<accession>F0XSE9</accession>
<dbReference type="STRING" id="655863.F0XSE9"/>
<comment type="similarity">
    <text evidence="4">Belongs to the GPI inositol-deacylase family.</text>
</comment>